<accession>A0ACB5U6L0</accession>
<dbReference type="Proteomes" id="UP001165064">
    <property type="component" value="Unassembled WGS sequence"/>
</dbReference>
<comment type="caution">
    <text evidence="1">The sequence shown here is derived from an EMBL/GenBank/DDBJ whole genome shotgun (WGS) entry which is preliminary data.</text>
</comment>
<sequence>MIGYDPDNLIDLRDCCMVLNKFRFSAFGEYLPRSSRVMKQLSKRFLHKKLSQAPLSIDELTEFTEFWGDVVHSLYKNRDQKLVDALDTILEAWNKTVDRCV</sequence>
<reference evidence="1" key="1">
    <citation type="submission" date="2023-04" db="EMBL/GenBank/DDBJ databases">
        <title>Ambrosiozyma monospora NBRC 10751.</title>
        <authorList>
            <person name="Ichikawa N."/>
            <person name="Sato H."/>
            <person name="Tonouchi N."/>
        </authorList>
    </citation>
    <scope>NUCLEOTIDE SEQUENCE</scope>
    <source>
        <strain evidence="1">NBRC 10751</strain>
    </source>
</reference>
<dbReference type="EMBL" id="BSXS01011851">
    <property type="protein sequence ID" value="GMF01382.1"/>
    <property type="molecule type" value="Genomic_DNA"/>
</dbReference>
<gene>
    <name evidence="1" type="ORF">Amon02_001124700</name>
</gene>
<evidence type="ECO:0000313" key="2">
    <source>
        <dbReference type="Proteomes" id="UP001165064"/>
    </source>
</evidence>
<protein>
    <submittedName>
        <fullName evidence="1">Unnamed protein product</fullName>
    </submittedName>
</protein>
<organism evidence="1 2">
    <name type="scientific">Ambrosiozyma monospora</name>
    <name type="common">Yeast</name>
    <name type="synonym">Endomycopsis monosporus</name>
    <dbReference type="NCBI Taxonomy" id="43982"/>
    <lineage>
        <taxon>Eukaryota</taxon>
        <taxon>Fungi</taxon>
        <taxon>Dikarya</taxon>
        <taxon>Ascomycota</taxon>
        <taxon>Saccharomycotina</taxon>
        <taxon>Pichiomycetes</taxon>
        <taxon>Pichiales</taxon>
        <taxon>Pichiaceae</taxon>
        <taxon>Ambrosiozyma</taxon>
    </lineage>
</organism>
<keyword evidence="2" id="KW-1185">Reference proteome</keyword>
<name>A0ACB5U6L0_AMBMO</name>
<proteinExistence type="predicted"/>
<evidence type="ECO:0000313" key="1">
    <source>
        <dbReference type="EMBL" id="GMF01382.1"/>
    </source>
</evidence>